<dbReference type="NCBIfam" id="NF008121">
    <property type="entry name" value="PRK10869.1"/>
    <property type="match status" value="1"/>
</dbReference>
<sequence length="569" mass="65092">MLVECTIKNLAVIESIHVRFYEGFHVITGETGAGKSMLIDALGLIAGGRASSEWVRYGEDRAEIECLFELPAHHTAWALLQEWGIDQAECVQLVIRREITKQGKSISRINGQFVNLSMLKQLGQQIINIHGQHEHQSLLHTDQHIHLLDAFCDKRIEKLKQKYTSLYDTYLATKRKLEELRQHSQQNLQMIDLFRFQVEEIQKAELKSGEDEWLQEEKQKLANAEKLVQSSSAAYESLNGSRSALAEIQTAMQKVEGLIHVDEAKIRPIHEQITSAYYQLEDAAFSLRDYRDSVEFNPVRLDEIENRLASMQSLKRKYGATIDDILQHFTHIQEQLDQLEHKDERIHAFMIEMEEQEKELRLLAEDLTKLRTKGAHQLSKQVEQHLKDLQMGRTRFEVNMDRKKDGALSKDGQDDVEFMISANPGEPVRPLSKIASGGEMSRIMLALKSIFADVDEVPVLIFDEVDTGVSGRAAQAIAEKMSRLASQCQVFSITHLPQVACMADVHYEIAKHVARERTFTEVKMLDTTQRIQELARMLGGVEVTETTEEHAKEMLDMAAQKKQSWNHLQ</sequence>
<evidence type="ECO:0000256" key="9">
    <source>
        <dbReference type="PIRNR" id="PIRNR003128"/>
    </source>
</evidence>
<dbReference type="SUPFAM" id="SSF52540">
    <property type="entry name" value="P-loop containing nucleoside triphosphate hydrolases"/>
    <property type="match status" value="1"/>
</dbReference>
<evidence type="ECO:0000313" key="12">
    <source>
        <dbReference type="EMBL" id="MFD2672781.1"/>
    </source>
</evidence>
<proteinExistence type="inferred from homology"/>
<keyword evidence="7 9" id="KW-0234">DNA repair</keyword>
<evidence type="ECO:0000256" key="6">
    <source>
        <dbReference type="ARBA" id="ARBA00022840"/>
    </source>
</evidence>
<evidence type="ECO:0000259" key="11">
    <source>
        <dbReference type="Pfam" id="PF02463"/>
    </source>
</evidence>
<dbReference type="InterPro" id="IPR003395">
    <property type="entry name" value="RecF/RecN/SMC_N"/>
</dbReference>
<keyword evidence="6" id="KW-0067">ATP-binding</keyword>
<comment type="caution">
    <text evidence="12">The sequence shown here is derived from an EMBL/GenBank/DDBJ whole genome shotgun (WGS) entry which is preliminary data.</text>
</comment>
<comment type="similarity">
    <text evidence="2 9">Belongs to the RecN family.</text>
</comment>
<organism evidence="12 13">
    <name type="scientific">Marinicrinis sediminis</name>
    <dbReference type="NCBI Taxonomy" id="1652465"/>
    <lineage>
        <taxon>Bacteria</taxon>
        <taxon>Bacillati</taxon>
        <taxon>Bacillota</taxon>
        <taxon>Bacilli</taxon>
        <taxon>Bacillales</taxon>
        <taxon>Paenibacillaceae</taxon>
    </lineage>
</organism>
<keyword evidence="4" id="KW-0547">Nucleotide-binding</keyword>
<keyword evidence="13" id="KW-1185">Reference proteome</keyword>
<dbReference type="PIRSF" id="PIRSF003128">
    <property type="entry name" value="RecN"/>
    <property type="match status" value="1"/>
</dbReference>
<evidence type="ECO:0000256" key="1">
    <source>
        <dbReference type="ARBA" id="ARBA00003618"/>
    </source>
</evidence>
<evidence type="ECO:0000313" key="13">
    <source>
        <dbReference type="Proteomes" id="UP001597497"/>
    </source>
</evidence>
<evidence type="ECO:0000256" key="4">
    <source>
        <dbReference type="ARBA" id="ARBA00022741"/>
    </source>
</evidence>
<reference evidence="13" key="1">
    <citation type="journal article" date="2019" name="Int. J. Syst. Evol. Microbiol.">
        <title>The Global Catalogue of Microorganisms (GCM) 10K type strain sequencing project: providing services to taxonomists for standard genome sequencing and annotation.</title>
        <authorList>
            <consortium name="The Broad Institute Genomics Platform"/>
            <consortium name="The Broad Institute Genome Sequencing Center for Infectious Disease"/>
            <person name="Wu L."/>
            <person name="Ma J."/>
        </authorList>
    </citation>
    <scope>NUCLEOTIDE SEQUENCE [LARGE SCALE GENOMIC DNA]</scope>
    <source>
        <strain evidence="13">KCTC 33676</strain>
    </source>
</reference>
<dbReference type="RefSeq" id="WP_379930344.1">
    <property type="nucleotide sequence ID" value="NZ_JBHUMM010000043.1"/>
</dbReference>
<comment type="function">
    <text evidence="1 9">May be involved in recombinational repair of damaged DNA.</text>
</comment>
<dbReference type="Pfam" id="PF02463">
    <property type="entry name" value="SMC_N"/>
    <property type="match status" value="1"/>
</dbReference>
<gene>
    <name evidence="12" type="primary">recN</name>
    <name evidence="12" type="ORF">ACFSUC_14530</name>
</gene>
<evidence type="ECO:0000256" key="7">
    <source>
        <dbReference type="ARBA" id="ARBA00023204"/>
    </source>
</evidence>
<evidence type="ECO:0000256" key="3">
    <source>
        <dbReference type="ARBA" id="ARBA00021315"/>
    </source>
</evidence>
<dbReference type="Proteomes" id="UP001597497">
    <property type="component" value="Unassembled WGS sequence"/>
</dbReference>
<dbReference type="InterPro" id="IPR027417">
    <property type="entry name" value="P-loop_NTPase"/>
</dbReference>
<dbReference type="EMBL" id="JBHUMM010000043">
    <property type="protein sequence ID" value="MFD2672781.1"/>
    <property type="molecule type" value="Genomic_DNA"/>
</dbReference>
<keyword evidence="10" id="KW-0175">Coiled coil</keyword>
<evidence type="ECO:0000256" key="5">
    <source>
        <dbReference type="ARBA" id="ARBA00022763"/>
    </source>
</evidence>
<keyword evidence="5 9" id="KW-0227">DNA damage</keyword>
<dbReference type="Gene3D" id="3.40.50.300">
    <property type="entry name" value="P-loop containing nucleotide triphosphate hydrolases"/>
    <property type="match status" value="2"/>
</dbReference>
<evidence type="ECO:0000256" key="8">
    <source>
        <dbReference type="ARBA" id="ARBA00033408"/>
    </source>
</evidence>
<accession>A0ABW5RCK0</accession>
<evidence type="ECO:0000256" key="10">
    <source>
        <dbReference type="SAM" id="Coils"/>
    </source>
</evidence>
<dbReference type="PANTHER" id="PTHR11059:SF0">
    <property type="entry name" value="DNA REPAIR PROTEIN RECN"/>
    <property type="match status" value="1"/>
</dbReference>
<feature type="domain" description="RecF/RecN/SMC N-terminal" evidence="11">
    <location>
        <begin position="8"/>
        <end position="511"/>
    </location>
</feature>
<protein>
    <recommendedName>
        <fullName evidence="3 9">DNA repair protein RecN</fullName>
    </recommendedName>
    <alternativeName>
        <fullName evidence="8 9">Recombination protein N</fullName>
    </alternativeName>
</protein>
<dbReference type="CDD" id="cd03241">
    <property type="entry name" value="ABC_RecN"/>
    <property type="match status" value="2"/>
</dbReference>
<name>A0ABW5RCK0_9BACL</name>
<evidence type="ECO:0000256" key="2">
    <source>
        <dbReference type="ARBA" id="ARBA00009441"/>
    </source>
</evidence>
<feature type="coiled-coil region" evidence="10">
    <location>
        <begin position="322"/>
        <end position="373"/>
    </location>
</feature>
<dbReference type="PANTHER" id="PTHR11059">
    <property type="entry name" value="DNA REPAIR PROTEIN RECN"/>
    <property type="match status" value="1"/>
</dbReference>
<dbReference type="NCBIfam" id="TIGR00634">
    <property type="entry name" value="recN"/>
    <property type="match status" value="1"/>
</dbReference>
<dbReference type="InterPro" id="IPR004604">
    <property type="entry name" value="DNA_recomb/repair_RecN"/>
</dbReference>